<comment type="caution">
    <text evidence="2">The sequence shown here is derived from an EMBL/GenBank/DDBJ whole genome shotgun (WGS) entry which is preliminary data.</text>
</comment>
<protein>
    <recommendedName>
        <fullName evidence="4">Pentacotripeptide-repeat region of PRORP domain-containing protein</fullName>
    </recommendedName>
</protein>
<dbReference type="Proteomes" id="UP001189429">
    <property type="component" value="Unassembled WGS sequence"/>
</dbReference>
<keyword evidence="3" id="KW-1185">Reference proteome</keyword>
<reference evidence="2" key="1">
    <citation type="submission" date="2023-10" db="EMBL/GenBank/DDBJ databases">
        <authorList>
            <person name="Chen Y."/>
            <person name="Shah S."/>
            <person name="Dougan E. K."/>
            <person name="Thang M."/>
            <person name="Chan C."/>
        </authorList>
    </citation>
    <scope>NUCLEOTIDE SEQUENCE [LARGE SCALE GENOMIC DNA]</scope>
</reference>
<sequence>MRLFTQLRRPSKAREVWAEACGRPALLEHRPSAQRLHDAALFAAAEEGNVTTALQLLDQMRPRGLDRLLPQFRAAMRACSAAGSAAGARVLLREMRKLHLEPDGSVYSDALAAHVDQPLERLQELWGGLSSLGLHTDVGVAEQYALAISVGLRMGSPISGGGTRRWTEFDARILVLESVRRALQTHGVYIPAAPPPSRSAGARPEDAAIGKSLRY</sequence>
<organism evidence="2 3">
    <name type="scientific">Prorocentrum cordatum</name>
    <dbReference type="NCBI Taxonomy" id="2364126"/>
    <lineage>
        <taxon>Eukaryota</taxon>
        <taxon>Sar</taxon>
        <taxon>Alveolata</taxon>
        <taxon>Dinophyceae</taxon>
        <taxon>Prorocentrales</taxon>
        <taxon>Prorocentraceae</taxon>
        <taxon>Prorocentrum</taxon>
    </lineage>
</organism>
<evidence type="ECO:0000256" key="1">
    <source>
        <dbReference type="SAM" id="MobiDB-lite"/>
    </source>
</evidence>
<dbReference type="Gene3D" id="1.25.40.10">
    <property type="entry name" value="Tetratricopeptide repeat domain"/>
    <property type="match status" value="1"/>
</dbReference>
<name>A0ABN9Q9Y0_9DINO</name>
<dbReference type="InterPro" id="IPR011990">
    <property type="entry name" value="TPR-like_helical_dom_sf"/>
</dbReference>
<evidence type="ECO:0000313" key="2">
    <source>
        <dbReference type="EMBL" id="CAK0801392.1"/>
    </source>
</evidence>
<gene>
    <name evidence="2" type="ORF">PCOR1329_LOCUS9274</name>
</gene>
<evidence type="ECO:0000313" key="3">
    <source>
        <dbReference type="Proteomes" id="UP001189429"/>
    </source>
</evidence>
<dbReference type="EMBL" id="CAUYUJ010002570">
    <property type="protein sequence ID" value="CAK0801392.1"/>
    <property type="molecule type" value="Genomic_DNA"/>
</dbReference>
<feature type="region of interest" description="Disordered" evidence="1">
    <location>
        <begin position="193"/>
        <end position="215"/>
    </location>
</feature>
<proteinExistence type="predicted"/>
<accession>A0ABN9Q9Y0</accession>
<evidence type="ECO:0008006" key="4">
    <source>
        <dbReference type="Google" id="ProtNLM"/>
    </source>
</evidence>